<proteinExistence type="predicted"/>
<sequence>INLPYIGVTSADFVQTSEMFEGQPVNYYELPFDRPAGEILTNWQDYHQTYKGIEFYGKKRFSQGTFHTLDAGGLAVLAKEMSIFSKVQEMTEEREPIGVILL</sequence>
<feature type="non-terminal residue" evidence="1">
    <location>
        <position position="1"/>
    </location>
</feature>
<dbReference type="EMBL" id="LAZR01046823">
    <property type="protein sequence ID" value="KKK95638.1"/>
    <property type="molecule type" value="Genomic_DNA"/>
</dbReference>
<gene>
    <name evidence="1" type="ORF">LCGC14_2670770</name>
</gene>
<evidence type="ECO:0000313" key="1">
    <source>
        <dbReference type="EMBL" id="KKK95638.1"/>
    </source>
</evidence>
<reference evidence="1" key="1">
    <citation type="journal article" date="2015" name="Nature">
        <title>Complex archaea that bridge the gap between prokaryotes and eukaryotes.</title>
        <authorList>
            <person name="Spang A."/>
            <person name="Saw J.H."/>
            <person name="Jorgensen S.L."/>
            <person name="Zaremba-Niedzwiedzka K."/>
            <person name="Martijn J."/>
            <person name="Lind A.E."/>
            <person name="van Eijk R."/>
            <person name="Schleper C."/>
            <person name="Guy L."/>
            <person name="Ettema T.J."/>
        </authorList>
    </citation>
    <scope>NUCLEOTIDE SEQUENCE</scope>
</reference>
<protein>
    <submittedName>
        <fullName evidence="1">Uncharacterized protein</fullName>
    </submittedName>
</protein>
<comment type="caution">
    <text evidence="1">The sequence shown here is derived from an EMBL/GenBank/DDBJ whole genome shotgun (WGS) entry which is preliminary data.</text>
</comment>
<dbReference type="AlphaFoldDB" id="A0A0F8ZP65"/>
<accession>A0A0F8ZP65</accession>
<name>A0A0F8ZP65_9ZZZZ</name>
<organism evidence="1">
    <name type="scientific">marine sediment metagenome</name>
    <dbReference type="NCBI Taxonomy" id="412755"/>
    <lineage>
        <taxon>unclassified sequences</taxon>
        <taxon>metagenomes</taxon>
        <taxon>ecological metagenomes</taxon>
    </lineage>
</organism>